<dbReference type="RefSeq" id="WP_169486618.1">
    <property type="nucleotide sequence ID" value="NZ_JABBGJ010000017.1"/>
</dbReference>
<reference evidence="1 2" key="1">
    <citation type="submission" date="2020-04" db="EMBL/GenBank/DDBJ databases">
        <title>Paraburkholderia sp. RP-4-7 isolated from soil.</title>
        <authorList>
            <person name="Dahal R.H."/>
        </authorList>
    </citation>
    <scope>NUCLEOTIDE SEQUENCE [LARGE SCALE GENOMIC DNA]</scope>
    <source>
        <strain evidence="1 2">RP-4-7</strain>
    </source>
</reference>
<proteinExistence type="predicted"/>
<evidence type="ECO:0000313" key="1">
    <source>
        <dbReference type="EMBL" id="NML99644.1"/>
    </source>
</evidence>
<dbReference type="AlphaFoldDB" id="A0A848IIE5"/>
<evidence type="ECO:0000313" key="2">
    <source>
        <dbReference type="Proteomes" id="UP000544134"/>
    </source>
</evidence>
<name>A0A848IIE5_9BURK</name>
<comment type="caution">
    <text evidence="1">The sequence shown here is derived from an EMBL/GenBank/DDBJ whole genome shotgun (WGS) entry which is preliminary data.</text>
</comment>
<dbReference type="Proteomes" id="UP000544134">
    <property type="component" value="Unassembled WGS sequence"/>
</dbReference>
<accession>A0A848IIE5</accession>
<protein>
    <submittedName>
        <fullName evidence="1">Uncharacterized protein</fullName>
    </submittedName>
</protein>
<sequence>MSAAIEGGIFRDAREALVFALNYQCDQYATSALARLAQEGAIGSGRGLVGLDGAAQAGMVKSRLQWMSDHSVAALIARCVPHQVKCDGGGTAGAQLKDSAVWLAAIDEVRRFIETTQAHAVVVDVVVVAAIRKFFGERKTVQEIADHARMHRVTANRQILLIKAELERLEVEAWAELDSSLRAAGMIQ</sequence>
<keyword evidence="2" id="KW-1185">Reference proteome</keyword>
<organism evidence="1 2">
    <name type="scientific">Paraburkholderia polaris</name>
    <dbReference type="NCBI Taxonomy" id="2728848"/>
    <lineage>
        <taxon>Bacteria</taxon>
        <taxon>Pseudomonadati</taxon>
        <taxon>Pseudomonadota</taxon>
        <taxon>Betaproteobacteria</taxon>
        <taxon>Burkholderiales</taxon>
        <taxon>Burkholderiaceae</taxon>
        <taxon>Paraburkholderia</taxon>
    </lineage>
</organism>
<gene>
    <name evidence="1" type="ORF">HHL24_17090</name>
</gene>
<dbReference type="EMBL" id="JABBGJ010000017">
    <property type="protein sequence ID" value="NML99644.1"/>
    <property type="molecule type" value="Genomic_DNA"/>
</dbReference>